<dbReference type="InterPro" id="IPR050567">
    <property type="entry name" value="Mitochondrial_Carrier"/>
</dbReference>
<name>A0A1E3PEL9_9ASCO</name>
<sequence>MTNEEISTSTLTPPVAHPHIHAQADAPQLSAGSNKVVTAVSAGSRALASQLFAFYVRVPVKLFRPARVDYLAPLRAIYPDYHTAPYSFRTHSSPALLAHAVKNHGWKWICSQILPPLIANSAIGAILYGSYLISLPIFKDSNHHGLYTTFDQTFKSGCLAGLIQSLVAAPVDAIFTRYSVNEILHTSAVEEAKSRFTGAPSMIRYGIEKIKQIGPLGVFAGFTLSLVKESLGFGLFFATFEMVKGKWYRNYVNFWYKVKPDHQNDSNESQTINQTKKKSRGIKPFFILLAGILASINLHLVQYPLSKIQKIHLQRLETIDIADLNQKVEQSSSAKPVRRSAVRTFFTVLLSMKLYYRSYHNTYTQINQLRMNKKSTWPRWLYSGFRGHLLTVIPGTSIGLVVFEIMRMRLADELTDDSAIELQAW</sequence>
<dbReference type="PANTHER" id="PTHR45624">
    <property type="entry name" value="MITOCHONDRIAL BASIC AMINO ACIDS TRANSPORTER-RELATED"/>
    <property type="match status" value="1"/>
</dbReference>
<keyword evidence="3 10" id="KW-0813">Transport</keyword>
<evidence type="ECO:0000313" key="13">
    <source>
        <dbReference type="Proteomes" id="UP000095009"/>
    </source>
</evidence>
<evidence type="ECO:0000256" key="4">
    <source>
        <dbReference type="ARBA" id="ARBA00022692"/>
    </source>
</evidence>
<feature type="repeat" description="Solcar" evidence="9">
    <location>
        <begin position="148"/>
        <end position="246"/>
    </location>
</feature>
<gene>
    <name evidence="12" type="ORF">NADFUDRAFT_52809</name>
</gene>
<proteinExistence type="inferred from homology"/>
<evidence type="ECO:0000256" key="8">
    <source>
        <dbReference type="ARBA" id="ARBA00023136"/>
    </source>
</evidence>
<evidence type="ECO:0000313" key="12">
    <source>
        <dbReference type="EMBL" id="ODQ63818.1"/>
    </source>
</evidence>
<dbReference type="OrthoDB" id="3364892at2759"/>
<evidence type="ECO:0000256" key="7">
    <source>
        <dbReference type="ARBA" id="ARBA00023128"/>
    </source>
</evidence>
<evidence type="ECO:0000256" key="3">
    <source>
        <dbReference type="ARBA" id="ARBA00022448"/>
    </source>
</evidence>
<keyword evidence="4 9" id="KW-0812">Transmembrane</keyword>
<evidence type="ECO:0000256" key="11">
    <source>
        <dbReference type="SAM" id="Phobius"/>
    </source>
</evidence>
<accession>A0A1E3PEL9</accession>
<dbReference type="Proteomes" id="UP000095009">
    <property type="component" value="Unassembled WGS sequence"/>
</dbReference>
<evidence type="ECO:0000256" key="6">
    <source>
        <dbReference type="ARBA" id="ARBA00022989"/>
    </source>
</evidence>
<dbReference type="PANTHER" id="PTHR45624:SF26">
    <property type="entry name" value="CARRIER PROTEIN, PUTATIVE (AFU_ORTHOLOGUE AFUA_1G07710)-RELATED"/>
    <property type="match status" value="1"/>
</dbReference>
<keyword evidence="13" id="KW-1185">Reference proteome</keyword>
<keyword evidence="8 9" id="KW-0472">Membrane</keyword>
<dbReference type="STRING" id="857566.A0A1E3PEL9"/>
<keyword evidence="5" id="KW-0677">Repeat</keyword>
<evidence type="ECO:0000256" key="9">
    <source>
        <dbReference type="PROSITE-ProRule" id="PRU00282"/>
    </source>
</evidence>
<dbReference type="EMBL" id="KV454413">
    <property type="protein sequence ID" value="ODQ63818.1"/>
    <property type="molecule type" value="Genomic_DNA"/>
</dbReference>
<organism evidence="12 13">
    <name type="scientific">Nadsonia fulvescens var. elongata DSM 6958</name>
    <dbReference type="NCBI Taxonomy" id="857566"/>
    <lineage>
        <taxon>Eukaryota</taxon>
        <taxon>Fungi</taxon>
        <taxon>Dikarya</taxon>
        <taxon>Ascomycota</taxon>
        <taxon>Saccharomycotina</taxon>
        <taxon>Dipodascomycetes</taxon>
        <taxon>Dipodascales</taxon>
        <taxon>Dipodascales incertae sedis</taxon>
        <taxon>Nadsonia</taxon>
    </lineage>
</organism>
<dbReference type="Gene3D" id="1.50.40.10">
    <property type="entry name" value="Mitochondrial carrier domain"/>
    <property type="match status" value="1"/>
</dbReference>
<dbReference type="InterPro" id="IPR023395">
    <property type="entry name" value="MCP_dom_sf"/>
</dbReference>
<dbReference type="AlphaFoldDB" id="A0A1E3PEL9"/>
<dbReference type="PROSITE" id="PS50920">
    <property type="entry name" value="SOLCAR"/>
    <property type="match status" value="1"/>
</dbReference>
<comment type="similarity">
    <text evidence="2 10">Belongs to the mitochondrial carrier (TC 2.A.29) family.</text>
</comment>
<dbReference type="SUPFAM" id="SSF103506">
    <property type="entry name" value="Mitochondrial carrier"/>
    <property type="match status" value="1"/>
</dbReference>
<reference evidence="12 13" key="1">
    <citation type="journal article" date="2016" name="Proc. Natl. Acad. Sci. U.S.A.">
        <title>Comparative genomics of biotechnologically important yeasts.</title>
        <authorList>
            <person name="Riley R."/>
            <person name="Haridas S."/>
            <person name="Wolfe K.H."/>
            <person name="Lopes M.R."/>
            <person name="Hittinger C.T."/>
            <person name="Goeker M."/>
            <person name="Salamov A.A."/>
            <person name="Wisecaver J.H."/>
            <person name="Long T.M."/>
            <person name="Calvey C.H."/>
            <person name="Aerts A.L."/>
            <person name="Barry K.W."/>
            <person name="Choi C."/>
            <person name="Clum A."/>
            <person name="Coughlan A.Y."/>
            <person name="Deshpande S."/>
            <person name="Douglass A.P."/>
            <person name="Hanson S.J."/>
            <person name="Klenk H.-P."/>
            <person name="LaButti K.M."/>
            <person name="Lapidus A."/>
            <person name="Lindquist E.A."/>
            <person name="Lipzen A.M."/>
            <person name="Meier-Kolthoff J.P."/>
            <person name="Ohm R.A."/>
            <person name="Otillar R.P."/>
            <person name="Pangilinan J.L."/>
            <person name="Peng Y."/>
            <person name="Rokas A."/>
            <person name="Rosa C.A."/>
            <person name="Scheuner C."/>
            <person name="Sibirny A.A."/>
            <person name="Slot J.C."/>
            <person name="Stielow J.B."/>
            <person name="Sun H."/>
            <person name="Kurtzman C.P."/>
            <person name="Blackwell M."/>
            <person name="Grigoriev I.V."/>
            <person name="Jeffries T.W."/>
        </authorList>
    </citation>
    <scope>NUCLEOTIDE SEQUENCE [LARGE SCALE GENOMIC DNA]</scope>
    <source>
        <strain evidence="12 13">DSM 6958</strain>
    </source>
</reference>
<dbReference type="GO" id="GO:0022857">
    <property type="term" value="F:transmembrane transporter activity"/>
    <property type="evidence" value="ECO:0007669"/>
    <property type="project" value="TreeGrafter"/>
</dbReference>
<dbReference type="GO" id="GO:0031966">
    <property type="term" value="C:mitochondrial membrane"/>
    <property type="evidence" value="ECO:0007669"/>
    <property type="project" value="UniProtKB-SubCell"/>
</dbReference>
<dbReference type="Pfam" id="PF00153">
    <property type="entry name" value="Mito_carr"/>
    <property type="match status" value="1"/>
</dbReference>
<keyword evidence="7" id="KW-0496">Mitochondrion</keyword>
<evidence type="ECO:0000256" key="10">
    <source>
        <dbReference type="RuleBase" id="RU000488"/>
    </source>
</evidence>
<comment type="subcellular location">
    <subcellularLocation>
        <location evidence="1">Mitochondrion membrane</location>
        <topology evidence="1">Multi-pass membrane protein</topology>
    </subcellularLocation>
</comment>
<dbReference type="InterPro" id="IPR018108">
    <property type="entry name" value="MCP_transmembrane"/>
</dbReference>
<protein>
    <submittedName>
        <fullName evidence="12">Mitochondrial carrier</fullName>
    </submittedName>
</protein>
<evidence type="ECO:0000256" key="1">
    <source>
        <dbReference type="ARBA" id="ARBA00004225"/>
    </source>
</evidence>
<evidence type="ECO:0000256" key="2">
    <source>
        <dbReference type="ARBA" id="ARBA00006375"/>
    </source>
</evidence>
<feature type="transmembrane region" description="Helical" evidence="11">
    <location>
        <begin position="285"/>
        <end position="305"/>
    </location>
</feature>
<evidence type="ECO:0000256" key="5">
    <source>
        <dbReference type="ARBA" id="ARBA00022737"/>
    </source>
</evidence>
<keyword evidence="6 11" id="KW-1133">Transmembrane helix</keyword>